<comment type="caution">
    <text evidence="11">The sequence shown here is derived from an EMBL/GenBank/DDBJ whole genome shotgun (WGS) entry which is preliminary data.</text>
</comment>
<keyword evidence="3" id="KW-0479">Metal-binding</keyword>
<evidence type="ECO:0000256" key="8">
    <source>
        <dbReference type="SAM" id="MobiDB-lite"/>
    </source>
</evidence>
<dbReference type="PANTHER" id="PTHR11748">
    <property type="entry name" value="D-LACTATE DEHYDROGENASE"/>
    <property type="match status" value="1"/>
</dbReference>
<feature type="domain" description="4Fe-4S ferredoxin-type" evidence="9">
    <location>
        <begin position="587"/>
        <end position="616"/>
    </location>
</feature>
<dbReference type="SUPFAM" id="SSF56176">
    <property type="entry name" value="FAD-binding/transporter-associated domain-like"/>
    <property type="match status" value="1"/>
</dbReference>
<dbReference type="InterPro" id="IPR017900">
    <property type="entry name" value="4Fe4S_Fe_S_CS"/>
</dbReference>
<feature type="region of interest" description="Disordered" evidence="8">
    <location>
        <begin position="932"/>
        <end position="956"/>
    </location>
</feature>
<dbReference type="RefSeq" id="WP_184841922.1">
    <property type="nucleotide sequence ID" value="NZ_BAAAVN010000012.1"/>
</dbReference>
<dbReference type="GO" id="GO:0051536">
    <property type="term" value="F:iron-sulfur cluster binding"/>
    <property type="evidence" value="ECO:0007669"/>
    <property type="project" value="UniProtKB-KW"/>
</dbReference>
<name>A0A841DYR6_9ACTN</name>
<dbReference type="Pfam" id="PF01565">
    <property type="entry name" value="FAD_binding_4"/>
    <property type="match status" value="1"/>
</dbReference>
<dbReference type="GO" id="GO:1903457">
    <property type="term" value="P:lactate catabolic process"/>
    <property type="evidence" value="ECO:0007669"/>
    <property type="project" value="TreeGrafter"/>
</dbReference>
<protein>
    <submittedName>
        <fullName evidence="11">FAD/FMN-containing dehydrogenase/Fe-S oxidoreductase</fullName>
    </submittedName>
</protein>
<gene>
    <name evidence="11" type="ORF">HDA44_007054</name>
</gene>
<dbReference type="Pfam" id="PF13183">
    <property type="entry name" value="Fer4_8"/>
    <property type="match status" value="1"/>
</dbReference>
<dbReference type="InterPro" id="IPR016169">
    <property type="entry name" value="FAD-bd_PCMH_sub2"/>
</dbReference>
<dbReference type="InterPro" id="IPR006094">
    <property type="entry name" value="Oxid_FAD_bind_N"/>
</dbReference>
<evidence type="ECO:0000256" key="2">
    <source>
        <dbReference type="ARBA" id="ARBA00022630"/>
    </source>
</evidence>
<keyword evidence="7" id="KW-0411">Iron-sulfur</keyword>
<evidence type="ECO:0000256" key="7">
    <source>
        <dbReference type="ARBA" id="ARBA00023014"/>
    </source>
</evidence>
<evidence type="ECO:0000256" key="6">
    <source>
        <dbReference type="ARBA" id="ARBA00023004"/>
    </source>
</evidence>
<dbReference type="SUPFAM" id="SSF46548">
    <property type="entry name" value="alpha-helical ferredoxin"/>
    <property type="match status" value="1"/>
</dbReference>
<dbReference type="InterPro" id="IPR036318">
    <property type="entry name" value="FAD-bd_PCMH-like_sf"/>
</dbReference>
<dbReference type="PANTHER" id="PTHR11748:SF119">
    <property type="entry name" value="D-2-HYDROXYGLUTARATE DEHYDROGENASE"/>
    <property type="match status" value="1"/>
</dbReference>
<dbReference type="GO" id="GO:0008720">
    <property type="term" value="F:D-lactate dehydrogenase (NAD+) activity"/>
    <property type="evidence" value="ECO:0007669"/>
    <property type="project" value="TreeGrafter"/>
</dbReference>
<dbReference type="GO" id="GO:0071949">
    <property type="term" value="F:FAD binding"/>
    <property type="evidence" value="ECO:0007669"/>
    <property type="project" value="InterPro"/>
</dbReference>
<dbReference type="Pfam" id="PF02913">
    <property type="entry name" value="FAD-oxidase_C"/>
    <property type="match status" value="1"/>
</dbReference>
<dbReference type="SUPFAM" id="SSF55103">
    <property type="entry name" value="FAD-linked oxidases, C-terminal domain"/>
    <property type="match status" value="1"/>
</dbReference>
<dbReference type="InterPro" id="IPR017896">
    <property type="entry name" value="4Fe4S_Fe-S-bd"/>
</dbReference>
<organism evidence="11 12">
    <name type="scientific">Kribbella solani</name>
    <dbReference type="NCBI Taxonomy" id="236067"/>
    <lineage>
        <taxon>Bacteria</taxon>
        <taxon>Bacillati</taxon>
        <taxon>Actinomycetota</taxon>
        <taxon>Actinomycetes</taxon>
        <taxon>Propionibacteriales</taxon>
        <taxon>Kribbellaceae</taxon>
        <taxon>Kribbella</taxon>
    </lineage>
</organism>
<proteinExistence type="predicted"/>
<dbReference type="PROSITE" id="PS51387">
    <property type="entry name" value="FAD_PCMH"/>
    <property type="match status" value="1"/>
</dbReference>
<evidence type="ECO:0000256" key="4">
    <source>
        <dbReference type="ARBA" id="ARBA00022827"/>
    </source>
</evidence>
<dbReference type="Pfam" id="PF02754">
    <property type="entry name" value="CCG"/>
    <property type="match status" value="1"/>
</dbReference>
<keyword evidence="5" id="KW-0560">Oxidoreductase</keyword>
<dbReference type="GO" id="GO:0004458">
    <property type="term" value="F:D-lactate dehydrogenase (cytochrome) activity"/>
    <property type="evidence" value="ECO:0007669"/>
    <property type="project" value="TreeGrafter"/>
</dbReference>
<keyword evidence="4" id="KW-0274">FAD</keyword>
<dbReference type="PROSITE" id="PS51379">
    <property type="entry name" value="4FE4S_FER_2"/>
    <property type="match status" value="1"/>
</dbReference>
<dbReference type="GO" id="GO:0046872">
    <property type="term" value="F:metal ion binding"/>
    <property type="evidence" value="ECO:0007669"/>
    <property type="project" value="UniProtKB-KW"/>
</dbReference>
<feature type="domain" description="FAD-binding PCMH-type" evidence="10">
    <location>
        <begin position="36"/>
        <end position="254"/>
    </location>
</feature>
<dbReference type="PROSITE" id="PS00198">
    <property type="entry name" value="4FE4S_FER_1"/>
    <property type="match status" value="1"/>
</dbReference>
<evidence type="ECO:0000259" key="10">
    <source>
        <dbReference type="PROSITE" id="PS51387"/>
    </source>
</evidence>
<evidence type="ECO:0000256" key="5">
    <source>
        <dbReference type="ARBA" id="ARBA00023002"/>
    </source>
</evidence>
<evidence type="ECO:0000256" key="1">
    <source>
        <dbReference type="ARBA" id="ARBA00001974"/>
    </source>
</evidence>
<dbReference type="InterPro" id="IPR016166">
    <property type="entry name" value="FAD-bd_PCMH"/>
</dbReference>
<dbReference type="EMBL" id="JACHNF010000001">
    <property type="protein sequence ID" value="MBB5983713.1"/>
    <property type="molecule type" value="Genomic_DNA"/>
</dbReference>
<feature type="compositionally biased region" description="Basic and acidic residues" evidence="8">
    <location>
        <begin position="939"/>
        <end position="956"/>
    </location>
</feature>
<evidence type="ECO:0000313" key="11">
    <source>
        <dbReference type="EMBL" id="MBB5983713.1"/>
    </source>
</evidence>
<keyword evidence="6" id="KW-0408">Iron</keyword>
<dbReference type="Gene3D" id="3.30.70.2740">
    <property type="match status" value="1"/>
</dbReference>
<dbReference type="InterPro" id="IPR016164">
    <property type="entry name" value="FAD-linked_Oxase-like_C"/>
</dbReference>
<dbReference type="InterPro" id="IPR016171">
    <property type="entry name" value="Vanillyl_alc_oxidase_C-sub2"/>
</dbReference>
<dbReference type="Gene3D" id="3.30.465.10">
    <property type="match status" value="1"/>
</dbReference>
<accession>A0A841DYR6</accession>
<keyword evidence="12" id="KW-1185">Reference proteome</keyword>
<dbReference type="InterPro" id="IPR004017">
    <property type="entry name" value="Cys_rich_dom"/>
</dbReference>
<keyword evidence="2" id="KW-0285">Flavoprotein</keyword>
<evidence type="ECO:0000259" key="9">
    <source>
        <dbReference type="PROSITE" id="PS51379"/>
    </source>
</evidence>
<sequence>MNQLDGLRRQLNRAGVADVHIDKGSRAAYSSDASLYRVVPRAVVMPRSLDDVIATLTVAGATGVPITARGAGTSVAGNAVGPGIVLDFSRHLNRVLEIDPERRLAKVQPGVVQAQLQAAVAPYGLRFGPDPSTSTRCTIGGMIGNDACGSRSLGYGRTSDNVPGLELLTGTGQLLRTWTDGAEGFDSGRTRLRGLIDRNLAAIRTELGTFGRQISGYALQHALPENGFDLSRVLVGSEGTLGIVTEATVRLVRAPDHRVLVALGYENIVDAAADTPPVLQHGPTACEGLDSRIVDVLRERRGASAVPDLPQGKAWLFVELCGEDSVERARRLIKDVAAIDARIVTAPGEISVLWRIREDGAGLAGRAPSGEPAWAGWEDAAVPPARLASYLREFDELVDDFGFTSMPFGHFGEGCVHVRLDFPLAAEGGTHVFRDFLEQAAALVARHGGSLSGEHGDGRARSELLPHLYSARLIELFAAVKQIFDPDGLLNPGVLVQPDKIDASLRVPSAKAPRTQLALAYANDNGDFSRVVHRCTGVGKCRSVAQGAGVVMCPSYAATRNEKDSTRGRARLLQELVNSELVNGWADPALHDALDLCLSCKGCASDCPTGIDMASYKSEVLHQTYRRRLRPRTHYSLGWLPRWARLASHVPRLANRLTSLRGVRPLALWLAGVDRRRSIPRFAEQTLRAWFGKAEVRPGGKPVVVFVDSFTDHFTPEVGKDLIRVLEQAGFTPTITAPTVCCGLPWISTGQLDAAKRILGRSVGTLAAAARKGIPIVGIEPSCTAVLRHDAVELLDSEEARAVAASVKTLGELLTEHTDWTPPRLDGVRVVAQPHCHHHAVMGWDTDERLLVSSGASVQRLGGCCGLAGNFGAESGHYNVSVAVAEQQLLPAVADATYDAVLADGFSCRTQLADLTEQRGLHLAQLLAGHLGQNGRSGRRGEKSGHDPKDLRTNDC</sequence>
<evidence type="ECO:0000256" key="3">
    <source>
        <dbReference type="ARBA" id="ARBA00022723"/>
    </source>
</evidence>
<dbReference type="AlphaFoldDB" id="A0A841DYR6"/>
<comment type="cofactor">
    <cofactor evidence="1">
        <name>FAD</name>
        <dbReference type="ChEBI" id="CHEBI:57692"/>
    </cofactor>
</comment>
<dbReference type="Gene3D" id="1.10.45.10">
    <property type="entry name" value="Vanillyl-alcohol Oxidase, Chain A, domain 4"/>
    <property type="match status" value="1"/>
</dbReference>
<dbReference type="Proteomes" id="UP000558997">
    <property type="component" value="Unassembled WGS sequence"/>
</dbReference>
<reference evidence="11 12" key="1">
    <citation type="submission" date="2020-08" db="EMBL/GenBank/DDBJ databases">
        <title>Sequencing the genomes of 1000 actinobacteria strains.</title>
        <authorList>
            <person name="Klenk H.-P."/>
        </authorList>
    </citation>
    <scope>NUCLEOTIDE SEQUENCE [LARGE SCALE GENOMIC DNA]</scope>
    <source>
        <strain evidence="11 12">DSM 17294</strain>
    </source>
</reference>
<evidence type="ECO:0000313" key="12">
    <source>
        <dbReference type="Proteomes" id="UP000558997"/>
    </source>
</evidence>
<dbReference type="InterPro" id="IPR004113">
    <property type="entry name" value="FAD-bd_oxidored_4_C"/>
</dbReference>